<dbReference type="EMBL" id="FXEG02000002">
    <property type="protein sequence ID" value="SOX52626.1"/>
    <property type="molecule type" value="Genomic_DNA"/>
</dbReference>
<dbReference type="SUPFAM" id="SSF52833">
    <property type="entry name" value="Thioredoxin-like"/>
    <property type="match status" value="1"/>
</dbReference>
<dbReference type="PROSITE" id="PS51354">
    <property type="entry name" value="GLUTAREDOXIN_2"/>
    <property type="match status" value="1"/>
</dbReference>
<dbReference type="NCBIfam" id="TIGR02200">
    <property type="entry name" value="GlrX_actino"/>
    <property type="match status" value="1"/>
</dbReference>
<organism evidence="2 3">
    <name type="scientific">Mycobacterium ahvazicum</name>
    <dbReference type="NCBI Taxonomy" id="1964395"/>
    <lineage>
        <taxon>Bacteria</taxon>
        <taxon>Bacillati</taxon>
        <taxon>Actinomycetota</taxon>
        <taxon>Actinomycetes</taxon>
        <taxon>Mycobacteriales</taxon>
        <taxon>Mycobacteriaceae</taxon>
        <taxon>Mycobacterium</taxon>
        <taxon>Mycobacterium simiae complex</taxon>
    </lineage>
</organism>
<evidence type="ECO:0000313" key="3">
    <source>
        <dbReference type="Proteomes" id="UP000236318"/>
    </source>
</evidence>
<feature type="domain" description="Glutaredoxin" evidence="1">
    <location>
        <begin position="49"/>
        <end position="103"/>
    </location>
</feature>
<sequence length="127" mass="13559">VFRHAVGPGARYTQRIVGGPSQTARLLSARYTQRIVGGLRYRVMSNAPITVYTTSWCGYCHRLMTVLKSNGIPYETVDIEHDSAAAEFVGSVNGGNQTVPTVKFADGSTLTNPSAAEVKAKLAEVAG</sequence>
<dbReference type="AlphaFoldDB" id="A0A2K4Y764"/>
<dbReference type="InterPro" id="IPR002109">
    <property type="entry name" value="Glutaredoxin"/>
</dbReference>
<dbReference type="CDD" id="cd02976">
    <property type="entry name" value="NrdH"/>
    <property type="match status" value="1"/>
</dbReference>
<feature type="non-terminal residue" evidence="2">
    <location>
        <position position="1"/>
    </location>
</feature>
<dbReference type="InterPro" id="IPR017937">
    <property type="entry name" value="Thioredoxin_CS"/>
</dbReference>
<dbReference type="InterPro" id="IPR036249">
    <property type="entry name" value="Thioredoxin-like_sf"/>
</dbReference>
<dbReference type="PANTHER" id="PTHR34386:SF1">
    <property type="entry name" value="GLUTAREDOXIN-LIKE PROTEIN NRDH"/>
    <property type="match status" value="1"/>
</dbReference>
<name>A0A2K4Y764_9MYCO</name>
<dbReference type="GO" id="GO:0009055">
    <property type="term" value="F:electron transfer activity"/>
    <property type="evidence" value="ECO:0007669"/>
    <property type="project" value="TreeGrafter"/>
</dbReference>
<comment type="caution">
    <text evidence="2">The sequence shown here is derived from an EMBL/GenBank/DDBJ whole genome shotgun (WGS) entry which is preliminary data.</text>
</comment>
<evidence type="ECO:0000313" key="2">
    <source>
        <dbReference type="EMBL" id="SOX52626.1"/>
    </source>
</evidence>
<protein>
    <submittedName>
        <fullName evidence="2">Glutaredoxin-like protein</fullName>
    </submittedName>
</protein>
<reference evidence="2" key="1">
    <citation type="submission" date="2018-01" db="EMBL/GenBank/DDBJ databases">
        <authorList>
            <consortium name="Urmite Genomes"/>
        </authorList>
    </citation>
    <scope>NUCLEOTIDE SEQUENCE [LARGE SCALE GENOMIC DNA]</scope>
    <source>
        <strain evidence="2">AFP003</strain>
    </source>
</reference>
<dbReference type="Pfam" id="PF00462">
    <property type="entry name" value="Glutaredoxin"/>
    <property type="match status" value="1"/>
</dbReference>
<dbReference type="GO" id="GO:0045454">
    <property type="term" value="P:cell redox homeostasis"/>
    <property type="evidence" value="ECO:0007669"/>
    <property type="project" value="TreeGrafter"/>
</dbReference>
<evidence type="ECO:0000259" key="1">
    <source>
        <dbReference type="Pfam" id="PF00462"/>
    </source>
</evidence>
<keyword evidence="3" id="KW-1185">Reference proteome</keyword>
<dbReference type="Gene3D" id="3.40.30.10">
    <property type="entry name" value="Glutaredoxin"/>
    <property type="match status" value="1"/>
</dbReference>
<dbReference type="PANTHER" id="PTHR34386">
    <property type="entry name" value="GLUTAREDOXIN"/>
    <property type="match status" value="1"/>
</dbReference>
<proteinExistence type="predicted"/>
<dbReference type="Proteomes" id="UP000236318">
    <property type="component" value="Unassembled WGS sequence"/>
</dbReference>
<dbReference type="InterPro" id="IPR051548">
    <property type="entry name" value="Grx-like_ET"/>
</dbReference>
<dbReference type="InterPro" id="IPR011915">
    <property type="entry name" value="GlrX_actino"/>
</dbReference>
<accession>A0A2K4Y764</accession>
<dbReference type="PROSITE" id="PS00194">
    <property type="entry name" value="THIOREDOXIN_1"/>
    <property type="match status" value="1"/>
</dbReference>
<gene>
    <name evidence="2" type="ORF">MAAFP003_1292</name>
</gene>